<dbReference type="EMBL" id="PXWF02000306">
    <property type="protein sequence ID" value="PWF41877.1"/>
    <property type="molecule type" value="Genomic_DNA"/>
</dbReference>
<dbReference type="GO" id="GO:0016747">
    <property type="term" value="F:acyltransferase activity, transferring groups other than amino-acyl groups"/>
    <property type="evidence" value="ECO:0007669"/>
    <property type="project" value="InterPro"/>
</dbReference>
<evidence type="ECO:0000313" key="2">
    <source>
        <dbReference type="EMBL" id="PWF41877.1"/>
    </source>
</evidence>
<gene>
    <name evidence="2" type="ORF">C7C56_023735</name>
</gene>
<dbReference type="SUPFAM" id="SSF55729">
    <property type="entry name" value="Acyl-CoA N-acyltransferases (Nat)"/>
    <property type="match status" value="1"/>
</dbReference>
<dbReference type="InterPro" id="IPR000182">
    <property type="entry name" value="GNAT_dom"/>
</dbReference>
<keyword evidence="3" id="KW-1185">Reference proteome</keyword>
<proteinExistence type="predicted"/>
<dbReference type="Pfam" id="PF13508">
    <property type="entry name" value="Acetyltransf_7"/>
    <property type="match status" value="1"/>
</dbReference>
<feature type="domain" description="N-acetyltransferase" evidence="1">
    <location>
        <begin position="1"/>
        <end position="133"/>
    </location>
</feature>
<reference evidence="2 3" key="1">
    <citation type="submission" date="2018-04" db="EMBL/GenBank/DDBJ databases">
        <title>Massilia violaceinigra sp. nov., a novel purple-pigmented bacterium isolated from Tianshan glacier, Xinjiang, China.</title>
        <authorList>
            <person name="Wang H."/>
        </authorList>
    </citation>
    <scope>NUCLEOTIDE SEQUENCE [LARGE SCALE GENOMIC DNA]</scope>
    <source>
        <strain evidence="2 3">B448-2</strain>
    </source>
</reference>
<sequence length="156" mass="17249">MIKRTEQVVNIRDANSADLEWINERYRTIDFLPSTSKDIGVVAEVDGIAAGIGRIVIVAEGQGELGGMYVFDQFKGRGIAKQIVARLQAISPCAKLFCLPFEELEALYTSMGFAPVPLSAGHPPHIVEKYRWCNSHYAKAVLLLAWERLDAKDSLA</sequence>
<dbReference type="CDD" id="cd04301">
    <property type="entry name" value="NAT_SF"/>
    <property type="match status" value="1"/>
</dbReference>
<evidence type="ECO:0000313" key="3">
    <source>
        <dbReference type="Proteomes" id="UP000241421"/>
    </source>
</evidence>
<protein>
    <submittedName>
        <fullName evidence="2">N-acetyltransferase</fullName>
    </submittedName>
</protein>
<dbReference type="PROSITE" id="PS51186">
    <property type="entry name" value="GNAT"/>
    <property type="match status" value="1"/>
</dbReference>
<dbReference type="Proteomes" id="UP000241421">
    <property type="component" value="Unassembled WGS sequence"/>
</dbReference>
<organism evidence="2 3">
    <name type="scientific">Massilia glaciei</name>
    <dbReference type="NCBI Taxonomy" id="1524097"/>
    <lineage>
        <taxon>Bacteria</taxon>
        <taxon>Pseudomonadati</taxon>
        <taxon>Pseudomonadota</taxon>
        <taxon>Betaproteobacteria</taxon>
        <taxon>Burkholderiales</taxon>
        <taxon>Oxalobacteraceae</taxon>
        <taxon>Telluria group</taxon>
        <taxon>Massilia</taxon>
    </lineage>
</organism>
<dbReference type="OrthoDB" id="8780005at2"/>
<dbReference type="AlphaFoldDB" id="A0A2U2HEC7"/>
<dbReference type="InterPro" id="IPR016181">
    <property type="entry name" value="Acyl_CoA_acyltransferase"/>
</dbReference>
<evidence type="ECO:0000259" key="1">
    <source>
        <dbReference type="PROSITE" id="PS51186"/>
    </source>
</evidence>
<accession>A0A2U2HEC7</accession>
<name>A0A2U2HEC7_9BURK</name>
<keyword evidence="2" id="KW-0808">Transferase</keyword>
<comment type="caution">
    <text evidence="2">The sequence shown here is derived from an EMBL/GenBank/DDBJ whole genome shotgun (WGS) entry which is preliminary data.</text>
</comment>
<dbReference type="Gene3D" id="3.40.630.30">
    <property type="match status" value="1"/>
</dbReference>
<dbReference type="RefSeq" id="WP_106759832.1">
    <property type="nucleotide sequence ID" value="NZ_PXWF02000306.1"/>
</dbReference>